<feature type="non-terminal residue" evidence="1">
    <location>
        <position position="1"/>
    </location>
</feature>
<dbReference type="EMBL" id="RJGP01001081">
    <property type="protein sequence ID" value="RVZ23879.1"/>
    <property type="molecule type" value="Genomic_DNA"/>
</dbReference>
<organism evidence="1 2">
    <name type="scientific">Helicobacter pylori</name>
    <name type="common">Campylobacter pylori</name>
    <dbReference type="NCBI Taxonomy" id="210"/>
    <lineage>
        <taxon>Bacteria</taxon>
        <taxon>Pseudomonadati</taxon>
        <taxon>Campylobacterota</taxon>
        <taxon>Epsilonproteobacteria</taxon>
        <taxon>Campylobacterales</taxon>
        <taxon>Helicobacteraceae</taxon>
        <taxon>Helicobacter</taxon>
    </lineage>
</organism>
<evidence type="ECO:0000313" key="2">
    <source>
        <dbReference type="Proteomes" id="UP000289022"/>
    </source>
</evidence>
<name>A0A438WIG1_HELPX</name>
<comment type="caution">
    <text evidence="1">The sequence shown here is derived from an EMBL/GenBank/DDBJ whole genome shotgun (WGS) entry which is preliminary data.</text>
</comment>
<dbReference type="AlphaFoldDB" id="A0A438WIG1"/>
<sequence>VREAIDYLLTLEGLQDEALKLYL</sequence>
<accession>A0A438WIG1</accession>
<protein>
    <submittedName>
        <fullName evidence="1">3-deoxy-D-manno-octulosonate 8-phosphate phosphatase</fullName>
    </submittedName>
</protein>
<evidence type="ECO:0000313" key="1">
    <source>
        <dbReference type="EMBL" id="RVZ23879.1"/>
    </source>
</evidence>
<dbReference type="Proteomes" id="UP000289022">
    <property type="component" value="Unassembled WGS sequence"/>
</dbReference>
<gene>
    <name evidence="1" type="ORF">EC518_12160</name>
</gene>
<proteinExistence type="predicted"/>
<reference evidence="1 2" key="1">
    <citation type="submission" date="2018-11" db="EMBL/GenBank/DDBJ databases">
        <title>Genetic determinants and prediction of antibiotic resistance phenotypes in Helicobacter pylori.</title>
        <authorList>
            <person name="Wagner K."/>
        </authorList>
    </citation>
    <scope>NUCLEOTIDE SEQUENCE [LARGE SCALE GENOMIC DNA]</scope>
    <source>
        <strain evidence="1 2">ZH70</strain>
    </source>
</reference>